<dbReference type="AlphaFoldDB" id="A0A498R6G1"/>
<feature type="coiled-coil region" evidence="1">
    <location>
        <begin position="64"/>
        <end position="91"/>
    </location>
</feature>
<keyword evidence="4" id="KW-1185">Reference proteome</keyword>
<protein>
    <submittedName>
        <fullName evidence="3">Uncharacterized protein</fullName>
    </submittedName>
</protein>
<keyword evidence="2" id="KW-0812">Transmembrane</keyword>
<evidence type="ECO:0000256" key="1">
    <source>
        <dbReference type="SAM" id="Coils"/>
    </source>
</evidence>
<gene>
    <name evidence="3" type="ORF">LUCI_2318</name>
</gene>
<feature type="transmembrane region" description="Helical" evidence="2">
    <location>
        <begin position="32"/>
        <end position="54"/>
    </location>
</feature>
<keyword evidence="1" id="KW-0175">Coiled coil</keyword>
<dbReference type="Proteomes" id="UP000277811">
    <property type="component" value="Unassembled WGS sequence"/>
</dbReference>
<dbReference type="RefSeq" id="WP_122628020.1">
    <property type="nucleotide sequence ID" value="NZ_UPPP01000071.1"/>
</dbReference>
<evidence type="ECO:0000256" key="2">
    <source>
        <dbReference type="SAM" id="Phobius"/>
    </source>
</evidence>
<dbReference type="EMBL" id="UPPP01000071">
    <property type="protein sequence ID" value="VBB07074.1"/>
    <property type="molecule type" value="Genomic_DNA"/>
</dbReference>
<evidence type="ECO:0000313" key="4">
    <source>
        <dbReference type="Proteomes" id="UP000277811"/>
    </source>
</evidence>
<name>A0A498R6G1_9FIRM</name>
<sequence>MFFNLTPMAVVILGAIIGIAFALPLTVDKENVFANVLDLAAEMIFIIAAQRVLLKNTETAAQTAAQNQAAANHLQRQIDELTEKIAKRRVRLIEIRKT</sequence>
<accession>A0A498R6G1</accession>
<evidence type="ECO:0000313" key="3">
    <source>
        <dbReference type="EMBL" id="VBB07074.1"/>
    </source>
</evidence>
<keyword evidence="2" id="KW-1133">Transmembrane helix</keyword>
<reference evidence="3 4" key="1">
    <citation type="submission" date="2018-06" db="EMBL/GenBank/DDBJ databases">
        <authorList>
            <person name="Strepis N."/>
        </authorList>
    </citation>
    <scope>NUCLEOTIDE SEQUENCE [LARGE SCALE GENOMIC DNA]</scope>
    <source>
        <strain evidence="3">LUCI</strain>
    </source>
</reference>
<organism evidence="3 4">
    <name type="scientific">Lucifera butyrica</name>
    <dbReference type="NCBI Taxonomy" id="1351585"/>
    <lineage>
        <taxon>Bacteria</taxon>
        <taxon>Bacillati</taxon>
        <taxon>Bacillota</taxon>
        <taxon>Negativicutes</taxon>
        <taxon>Veillonellales</taxon>
        <taxon>Veillonellaceae</taxon>
        <taxon>Lucifera</taxon>
    </lineage>
</organism>
<proteinExistence type="predicted"/>
<keyword evidence="2" id="KW-0472">Membrane</keyword>